<sequence>MNVLSYQSIPAILKDNAVKYARKTAISYKKRGTFLSLSYEEFYERVLFLARGLGKAGVKPGDRVAIFSENRLGWAISDFGIQCARGVTVPIYATNTPKQAAYILNHCEAKIVFASTKGQYEKLLSIRDQIPGVELVISYERFMGDRSFPVFTQYQLSEVSTPLSGEDKEKIEKQIDKITQDDLITIIYTSGTTGVPKGVLLTQRNIMTNAQYGLEMLGIEQREQTLLSFLPSAMFWSGLQDIM</sequence>
<keyword evidence="1" id="KW-0547">Nucleotide-binding</keyword>
<dbReference type="AlphaFoldDB" id="A0A8D5JEW9"/>
<evidence type="ECO:0000256" key="1">
    <source>
        <dbReference type="ARBA" id="ARBA00022741"/>
    </source>
</evidence>
<dbReference type="EMBL" id="AP024086">
    <property type="protein sequence ID" value="BCL63063.1"/>
    <property type="molecule type" value="Genomic_DNA"/>
</dbReference>
<dbReference type="Proteomes" id="UP000826725">
    <property type="component" value="Chromosome"/>
</dbReference>
<protein>
    <recommendedName>
        <fullName evidence="3">AMP-dependent synthetase/ligase domain-containing protein</fullName>
    </recommendedName>
</protein>
<evidence type="ECO:0000259" key="3">
    <source>
        <dbReference type="Pfam" id="PF00501"/>
    </source>
</evidence>
<dbReference type="PANTHER" id="PTHR43272">
    <property type="entry name" value="LONG-CHAIN-FATTY-ACID--COA LIGASE"/>
    <property type="match status" value="1"/>
</dbReference>
<dbReference type="GO" id="GO:0005524">
    <property type="term" value="F:ATP binding"/>
    <property type="evidence" value="ECO:0007669"/>
    <property type="project" value="UniProtKB-KW"/>
</dbReference>
<evidence type="ECO:0000313" key="5">
    <source>
        <dbReference type="Proteomes" id="UP000826725"/>
    </source>
</evidence>
<name>A0A8D5JEW9_9BACT</name>
<feature type="domain" description="AMP-dependent synthetase/ligase" evidence="3">
    <location>
        <begin position="14"/>
        <end position="233"/>
    </location>
</feature>
<dbReference type="KEGG" id="dbk:DGMP_37560"/>
<proteinExistence type="predicted"/>
<accession>A0A8D5JEW9</accession>
<reference evidence="4" key="1">
    <citation type="submission" date="2020-09" db="EMBL/GenBank/DDBJ databases">
        <title>Desulfogranum mesoprofundum gen. nov., sp. nov., a novel mesophilic, sulfate-reducing chemolithoautotroph isolated from a deep-sea hydrothermal vent chimney in the Suiyo Seamount.</title>
        <authorList>
            <person name="Hashimoto Y."/>
            <person name="Nakagawa S."/>
        </authorList>
    </citation>
    <scope>NUCLEOTIDE SEQUENCE</scope>
    <source>
        <strain evidence="4">KT2</strain>
    </source>
</reference>
<dbReference type="GO" id="GO:0016020">
    <property type="term" value="C:membrane"/>
    <property type="evidence" value="ECO:0007669"/>
    <property type="project" value="TreeGrafter"/>
</dbReference>
<keyword evidence="2" id="KW-0067">ATP-binding</keyword>
<dbReference type="Pfam" id="PF00501">
    <property type="entry name" value="AMP-binding"/>
    <property type="match status" value="1"/>
</dbReference>
<dbReference type="InterPro" id="IPR020845">
    <property type="entry name" value="AMP-binding_CS"/>
</dbReference>
<dbReference type="PANTHER" id="PTHR43272:SF33">
    <property type="entry name" value="AMP-BINDING DOMAIN-CONTAINING PROTEIN-RELATED"/>
    <property type="match status" value="1"/>
</dbReference>
<evidence type="ECO:0000256" key="2">
    <source>
        <dbReference type="ARBA" id="ARBA00022840"/>
    </source>
</evidence>
<dbReference type="PROSITE" id="PS00455">
    <property type="entry name" value="AMP_BINDING"/>
    <property type="match status" value="1"/>
</dbReference>
<dbReference type="GO" id="GO:0004467">
    <property type="term" value="F:long-chain fatty acid-CoA ligase activity"/>
    <property type="evidence" value="ECO:0007669"/>
    <property type="project" value="TreeGrafter"/>
</dbReference>
<gene>
    <name evidence="4" type="ORF">DGMP_37560</name>
</gene>
<keyword evidence="5" id="KW-1185">Reference proteome</keyword>
<evidence type="ECO:0000313" key="4">
    <source>
        <dbReference type="EMBL" id="BCL63063.1"/>
    </source>
</evidence>
<organism evidence="4 5">
    <name type="scientific">Desulfomarina profundi</name>
    <dbReference type="NCBI Taxonomy" id="2772557"/>
    <lineage>
        <taxon>Bacteria</taxon>
        <taxon>Pseudomonadati</taxon>
        <taxon>Thermodesulfobacteriota</taxon>
        <taxon>Desulfobulbia</taxon>
        <taxon>Desulfobulbales</taxon>
        <taxon>Desulfobulbaceae</taxon>
        <taxon>Desulfomarina</taxon>
    </lineage>
</organism>
<dbReference type="InterPro" id="IPR000873">
    <property type="entry name" value="AMP-dep_synth/lig_dom"/>
</dbReference>